<evidence type="ECO:0000256" key="2">
    <source>
        <dbReference type="ARBA" id="ARBA00022448"/>
    </source>
</evidence>
<proteinExistence type="inferred from homology"/>
<reference evidence="6 7" key="1">
    <citation type="journal article" date="2016" name="Nat. Commun.">
        <title>Thousands of microbial genomes shed light on interconnected biogeochemical processes in an aquifer system.</title>
        <authorList>
            <person name="Anantharaman K."/>
            <person name="Brown C.T."/>
            <person name="Hug L.A."/>
            <person name="Sharon I."/>
            <person name="Castelle C.J."/>
            <person name="Probst A.J."/>
            <person name="Thomas B.C."/>
            <person name="Singh A."/>
            <person name="Wilkins M.J."/>
            <person name="Karaoz U."/>
            <person name="Brodie E.L."/>
            <person name="Williams K.H."/>
            <person name="Hubbard S.S."/>
            <person name="Banfield J.F."/>
        </authorList>
    </citation>
    <scope>NUCLEOTIDE SEQUENCE [LARGE SCALE GENOMIC DNA]</scope>
</reference>
<dbReference type="InterPro" id="IPR017871">
    <property type="entry name" value="ABC_transporter-like_CS"/>
</dbReference>
<dbReference type="CDD" id="cd03220">
    <property type="entry name" value="ABC_KpsT_Wzt"/>
    <property type="match status" value="1"/>
</dbReference>
<feature type="domain" description="ABC transporter" evidence="5">
    <location>
        <begin position="6"/>
        <end position="251"/>
    </location>
</feature>
<protein>
    <recommendedName>
        <fullName evidence="5">ABC transporter domain-containing protein</fullName>
    </recommendedName>
</protein>
<dbReference type="Proteomes" id="UP000177006">
    <property type="component" value="Unassembled WGS sequence"/>
</dbReference>
<dbReference type="InterPro" id="IPR003439">
    <property type="entry name" value="ABC_transporter-like_ATP-bd"/>
</dbReference>
<dbReference type="SUPFAM" id="SSF52540">
    <property type="entry name" value="P-loop containing nucleoside triphosphate hydrolases"/>
    <property type="match status" value="1"/>
</dbReference>
<evidence type="ECO:0000313" key="7">
    <source>
        <dbReference type="Proteomes" id="UP000177006"/>
    </source>
</evidence>
<comment type="similarity">
    <text evidence="1">Belongs to the ABC transporter superfamily.</text>
</comment>
<gene>
    <name evidence="6" type="ORF">A2160_02510</name>
</gene>
<dbReference type="GO" id="GO:0140359">
    <property type="term" value="F:ABC-type transporter activity"/>
    <property type="evidence" value="ECO:0007669"/>
    <property type="project" value="InterPro"/>
</dbReference>
<dbReference type="Gene3D" id="3.40.50.300">
    <property type="entry name" value="P-loop containing nucleotide triphosphate hydrolases"/>
    <property type="match status" value="1"/>
</dbReference>
<evidence type="ECO:0000256" key="3">
    <source>
        <dbReference type="ARBA" id="ARBA00022741"/>
    </source>
</evidence>
<dbReference type="PROSITE" id="PS50893">
    <property type="entry name" value="ABC_TRANSPORTER_2"/>
    <property type="match status" value="1"/>
</dbReference>
<accession>A0A1F5E7V9</accession>
<dbReference type="AlphaFoldDB" id="A0A1F5E7V9"/>
<dbReference type="InterPro" id="IPR015860">
    <property type="entry name" value="ABC_transpr_TagH-like"/>
</dbReference>
<dbReference type="SMART" id="SM00382">
    <property type="entry name" value="AAA"/>
    <property type="match status" value="1"/>
</dbReference>
<evidence type="ECO:0000256" key="1">
    <source>
        <dbReference type="ARBA" id="ARBA00005417"/>
    </source>
</evidence>
<dbReference type="GO" id="GO:0016020">
    <property type="term" value="C:membrane"/>
    <property type="evidence" value="ECO:0007669"/>
    <property type="project" value="InterPro"/>
</dbReference>
<name>A0A1F5E7V9_9BACT</name>
<dbReference type="Pfam" id="PF00005">
    <property type="entry name" value="ABC_tran"/>
    <property type="match status" value="1"/>
</dbReference>
<evidence type="ECO:0000256" key="4">
    <source>
        <dbReference type="ARBA" id="ARBA00022840"/>
    </source>
</evidence>
<organism evidence="6 7">
    <name type="scientific">Candidatus Beckwithbacteria bacterium RBG_13_42_9</name>
    <dbReference type="NCBI Taxonomy" id="1797457"/>
    <lineage>
        <taxon>Bacteria</taxon>
        <taxon>Candidatus Beckwithiibacteriota</taxon>
    </lineage>
</organism>
<dbReference type="PANTHER" id="PTHR46743">
    <property type="entry name" value="TEICHOIC ACIDS EXPORT ATP-BINDING PROTEIN TAGH"/>
    <property type="match status" value="1"/>
</dbReference>
<dbReference type="InterPro" id="IPR003593">
    <property type="entry name" value="AAA+_ATPase"/>
</dbReference>
<sequence length="251" mass="28118">MKKIALSFNKVTKKYFKGGHYQPTLREWAGAIFTGKSFQRPQFKALNQISFAVQKGEVVGIVGSNGAGKSTILKMALKITFPNEGSVTINGTATGLLELNTGFHPELTGNENVYLYGSILGLSKERLDLIYPHVVKFSGLKGFMDMPIKHYSSGMLARLGFSIAIHVEPDILLIDEILSVGDLAFQEKCMKFMKNYCRNPNHTVVFVSHLLENIRAICTRVIWMEHGKVVESGKTNEVLKRYIKFQRGKNE</sequence>
<dbReference type="GO" id="GO:0005524">
    <property type="term" value="F:ATP binding"/>
    <property type="evidence" value="ECO:0007669"/>
    <property type="project" value="UniProtKB-KW"/>
</dbReference>
<dbReference type="PANTHER" id="PTHR46743:SF2">
    <property type="entry name" value="TEICHOIC ACIDS EXPORT ATP-BINDING PROTEIN TAGH"/>
    <property type="match status" value="1"/>
</dbReference>
<keyword evidence="3" id="KW-0547">Nucleotide-binding</keyword>
<evidence type="ECO:0000313" key="6">
    <source>
        <dbReference type="EMBL" id="OGD63334.1"/>
    </source>
</evidence>
<comment type="caution">
    <text evidence="6">The sequence shown here is derived from an EMBL/GenBank/DDBJ whole genome shotgun (WGS) entry which is preliminary data.</text>
</comment>
<dbReference type="PROSITE" id="PS00211">
    <property type="entry name" value="ABC_TRANSPORTER_1"/>
    <property type="match status" value="1"/>
</dbReference>
<evidence type="ECO:0000259" key="5">
    <source>
        <dbReference type="PROSITE" id="PS50893"/>
    </source>
</evidence>
<keyword evidence="2" id="KW-0813">Transport</keyword>
<dbReference type="EMBL" id="MEZK01000010">
    <property type="protein sequence ID" value="OGD63334.1"/>
    <property type="molecule type" value="Genomic_DNA"/>
</dbReference>
<dbReference type="GO" id="GO:0016887">
    <property type="term" value="F:ATP hydrolysis activity"/>
    <property type="evidence" value="ECO:0007669"/>
    <property type="project" value="InterPro"/>
</dbReference>
<dbReference type="InterPro" id="IPR050683">
    <property type="entry name" value="Bact_Polysacc_Export_ATP-bd"/>
</dbReference>
<dbReference type="STRING" id="1797457.A2160_02510"/>
<keyword evidence="4" id="KW-0067">ATP-binding</keyword>
<dbReference type="InterPro" id="IPR027417">
    <property type="entry name" value="P-loop_NTPase"/>
</dbReference>